<name>A0ABP8SQA6_9ACTN</name>
<dbReference type="CDD" id="cd04208">
    <property type="entry name" value="CuRO_2_CuNIR"/>
    <property type="match status" value="1"/>
</dbReference>
<comment type="caution">
    <text evidence="14">The sequence shown here is derived from an EMBL/GenBank/DDBJ whole genome shotgun (WGS) entry which is preliminary data.</text>
</comment>
<dbReference type="Gene3D" id="2.60.40.420">
    <property type="entry name" value="Cupredoxins - blue copper proteins"/>
    <property type="match status" value="3"/>
</dbReference>
<evidence type="ECO:0000313" key="14">
    <source>
        <dbReference type="EMBL" id="GAA4573722.1"/>
    </source>
</evidence>
<gene>
    <name evidence="14" type="ORF">GCM10023176_39290</name>
</gene>
<evidence type="ECO:0000256" key="8">
    <source>
        <dbReference type="ARBA" id="ARBA00022737"/>
    </source>
</evidence>
<evidence type="ECO:0000256" key="3">
    <source>
        <dbReference type="ARBA" id="ARBA00010609"/>
    </source>
</evidence>
<dbReference type="SUPFAM" id="SSF49503">
    <property type="entry name" value="Cupredoxins"/>
    <property type="match status" value="3"/>
</dbReference>
<sequence>MSVSTDPPRATPPAGAWRSLVSVVNPLLPWIGATVALGLLVGFVVVGVFKPDTAFTSAASAGGTRPASAAVADVKFDIELGDLYIKPSSIDVPRGAKVVLNVVNKGAMDHNLALEGRDEPMIKAGGSTTITWDALTESTQAWCLVPGHKAAGMVLAVNVQGGTAAAAGQNAPAAAGNSAKIDANAKPAADWKAYDPILKPADGNKVHEVEMRVKESKIEVAPGVQQDLWTFGGTAPGPVLRGKVGDTFRVKLVNDGTMLHSIDFHASKVSPDVQMRQIKPGESLIYEFKAEYAGVFTYHCGAAPMIHHMGNGMFGAVIVDPPNLPKVDKEIVLIQSELYLGPNGEAQDLTKMLANDSDGAAFNGYFNQYAFQPIEVKRGERVRAWVVNAAINDELAFHTVGTIFDTVWKEGNFQLKRGNPDHGGSQTLDLSPTQGGFVEFTLDDPGSYPFLNHEMRNLSRGALGLFSVK</sequence>
<evidence type="ECO:0000256" key="11">
    <source>
        <dbReference type="ARBA" id="ARBA00049340"/>
    </source>
</evidence>
<keyword evidence="15" id="KW-1185">Reference proteome</keyword>
<dbReference type="EC" id="1.7.2.1" evidence="5"/>
<comment type="similarity">
    <text evidence="3">Belongs to the multicopper oxidase family.</text>
</comment>
<evidence type="ECO:0000313" key="15">
    <source>
        <dbReference type="Proteomes" id="UP001500307"/>
    </source>
</evidence>
<dbReference type="CDD" id="cd00920">
    <property type="entry name" value="Cupredoxin"/>
    <property type="match status" value="1"/>
</dbReference>
<evidence type="ECO:0000256" key="4">
    <source>
        <dbReference type="ARBA" id="ARBA00011233"/>
    </source>
</evidence>
<dbReference type="InterPro" id="IPR011707">
    <property type="entry name" value="Cu-oxidase-like_N"/>
</dbReference>
<keyword evidence="12" id="KW-1133">Transmembrane helix</keyword>
<comment type="cofactor">
    <cofactor evidence="1">
        <name>Cu(+)</name>
        <dbReference type="ChEBI" id="CHEBI:49552"/>
    </cofactor>
</comment>
<comment type="subunit">
    <text evidence="4">Homotrimer.</text>
</comment>
<evidence type="ECO:0000256" key="6">
    <source>
        <dbReference type="ARBA" id="ARBA00017290"/>
    </source>
</evidence>
<accession>A0ABP8SQA6</accession>
<keyword evidence="10" id="KW-0186">Copper</keyword>
<dbReference type="PANTHER" id="PTHR11709:SF394">
    <property type="entry name" value="FI03373P-RELATED"/>
    <property type="match status" value="1"/>
</dbReference>
<evidence type="ECO:0000259" key="13">
    <source>
        <dbReference type="Pfam" id="PF07732"/>
    </source>
</evidence>
<reference evidence="15" key="1">
    <citation type="journal article" date="2019" name="Int. J. Syst. Evol. Microbiol.">
        <title>The Global Catalogue of Microorganisms (GCM) 10K type strain sequencing project: providing services to taxonomists for standard genome sequencing and annotation.</title>
        <authorList>
            <consortium name="The Broad Institute Genomics Platform"/>
            <consortium name="The Broad Institute Genome Sequencing Center for Infectious Disease"/>
            <person name="Wu L."/>
            <person name="Ma J."/>
        </authorList>
    </citation>
    <scope>NUCLEOTIDE SEQUENCE [LARGE SCALE GENOMIC DNA]</scope>
    <source>
        <strain evidence="15">JCM 3175</strain>
    </source>
</reference>
<dbReference type="PANTHER" id="PTHR11709">
    <property type="entry name" value="MULTI-COPPER OXIDASE"/>
    <property type="match status" value="1"/>
</dbReference>
<keyword evidence="9" id="KW-0560">Oxidoreductase</keyword>
<dbReference type="InterPro" id="IPR001287">
    <property type="entry name" value="NO2-reductase_Cu"/>
</dbReference>
<dbReference type="InterPro" id="IPR045087">
    <property type="entry name" value="Cu-oxidase_fam"/>
</dbReference>
<evidence type="ECO:0000256" key="2">
    <source>
        <dbReference type="ARBA" id="ARBA00001973"/>
    </source>
</evidence>
<evidence type="ECO:0000256" key="5">
    <source>
        <dbReference type="ARBA" id="ARBA00011882"/>
    </source>
</evidence>
<dbReference type="CDD" id="cd11020">
    <property type="entry name" value="CuRO_1_CuNIR"/>
    <property type="match status" value="1"/>
</dbReference>
<dbReference type="InterPro" id="IPR008972">
    <property type="entry name" value="Cupredoxin"/>
</dbReference>
<protein>
    <recommendedName>
        <fullName evidence="6">Copper-containing nitrite reductase</fullName>
        <ecNumber evidence="5">1.7.2.1</ecNumber>
    </recommendedName>
</protein>
<feature type="transmembrane region" description="Helical" evidence="12">
    <location>
        <begin position="27"/>
        <end position="49"/>
    </location>
</feature>
<comment type="cofactor">
    <cofactor evidence="2">
        <name>Cu(2+)</name>
        <dbReference type="ChEBI" id="CHEBI:29036"/>
    </cofactor>
</comment>
<proteinExistence type="inferred from homology"/>
<evidence type="ECO:0000256" key="9">
    <source>
        <dbReference type="ARBA" id="ARBA00023002"/>
    </source>
</evidence>
<keyword evidence="8" id="KW-0677">Repeat</keyword>
<evidence type="ECO:0000256" key="10">
    <source>
        <dbReference type="ARBA" id="ARBA00023008"/>
    </source>
</evidence>
<feature type="domain" description="Plastocyanin-like" evidence="13">
    <location>
        <begin position="213"/>
        <end position="323"/>
    </location>
</feature>
<evidence type="ECO:0000256" key="1">
    <source>
        <dbReference type="ARBA" id="ARBA00001960"/>
    </source>
</evidence>
<keyword evidence="12" id="KW-0812">Transmembrane</keyword>
<dbReference type="Pfam" id="PF07732">
    <property type="entry name" value="Cu-oxidase_3"/>
    <property type="match status" value="1"/>
</dbReference>
<comment type="catalytic activity">
    <reaction evidence="11">
        <text>nitric oxide + Fe(III)-[cytochrome c] + H2O = Fe(II)-[cytochrome c] + nitrite + 2 H(+)</text>
        <dbReference type="Rhea" id="RHEA:15233"/>
        <dbReference type="Rhea" id="RHEA-COMP:10350"/>
        <dbReference type="Rhea" id="RHEA-COMP:14399"/>
        <dbReference type="ChEBI" id="CHEBI:15377"/>
        <dbReference type="ChEBI" id="CHEBI:15378"/>
        <dbReference type="ChEBI" id="CHEBI:16301"/>
        <dbReference type="ChEBI" id="CHEBI:16480"/>
        <dbReference type="ChEBI" id="CHEBI:29033"/>
        <dbReference type="ChEBI" id="CHEBI:29034"/>
        <dbReference type="EC" id="1.7.2.1"/>
    </reaction>
</comment>
<keyword evidence="7" id="KW-0479">Metal-binding</keyword>
<dbReference type="PRINTS" id="PR00695">
    <property type="entry name" value="CUNO2RDTASE"/>
</dbReference>
<keyword evidence="12" id="KW-0472">Membrane</keyword>
<evidence type="ECO:0000256" key="7">
    <source>
        <dbReference type="ARBA" id="ARBA00022723"/>
    </source>
</evidence>
<evidence type="ECO:0000256" key="12">
    <source>
        <dbReference type="SAM" id="Phobius"/>
    </source>
</evidence>
<dbReference type="EMBL" id="BAABGU010000022">
    <property type="protein sequence ID" value="GAA4573722.1"/>
    <property type="molecule type" value="Genomic_DNA"/>
</dbReference>
<organism evidence="14 15">
    <name type="scientific">Micromonospora coerulea</name>
    <dbReference type="NCBI Taxonomy" id="47856"/>
    <lineage>
        <taxon>Bacteria</taxon>
        <taxon>Bacillati</taxon>
        <taxon>Actinomycetota</taxon>
        <taxon>Actinomycetes</taxon>
        <taxon>Micromonosporales</taxon>
        <taxon>Micromonosporaceae</taxon>
        <taxon>Micromonospora</taxon>
    </lineage>
</organism>
<dbReference type="Proteomes" id="UP001500307">
    <property type="component" value="Unassembled WGS sequence"/>
</dbReference>